<proteinExistence type="predicted"/>
<dbReference type="OrthoDB" id="8061853at2"/>
<dbReference type="AlphaFoldDB" id="A0A1H5PMR5"/>
<dbReference type="Pfam" id="PF04087">
    <property type="entry name" value="DUF389"/>
    <property type="match status" value="1"/>
</dbReference>
<feature type="transmembrane region" description="Helical" evidence="1">
    <location>
        <begin position="173"/>
        <end position="200"/>
    </location>
</feature>
<evidence type="ECO:0000256" key="1">
    <source>
        <dbReference type="SAM" id="Phobius"/>
    </source>
</evidence>
<feature type="transmembrane region" description="Helical" evidence="1">
    <location>
        <begin position="139"/>
        <end position="161"/>
    </location>
</feature>
<feature type="transmembrane region" description="Helical" evidence="1">
    <location>
        <begin position="220"/>
        <end position="237"/>
    </location>
</feature>
<dbReference type="PANTHER" id="PTHR20992">
    <property type="entry name" value="AT15442P-RELATED"/>
    <property type="match status" value="1"/>
</dbReference>
<accession>A0A1H5PMR5</accession>
<dbReference type="InterPro" id="IPR005240">
    <property type="entry name" value="DUF389"/>
</dbReference>
<dbReference type="PANTHER" id="PTHR20992:SF9">
    <property type="entry name" value="AT15442P-RELATED"/>
    <property type="match status" value="1"/>
</dbReference>
<evidence type="ECO:0000313" key="2">
    <source>
        <dbReference type="EMBL" id="SEF14247.1"/>
    </source>
</evidence>
<sequence>MLHLRVTSPAETTDRIVELLDECPGVASIAVLRGASVRPEGDLVLAELARESAEGMIQALRELGVDQTGTIALESVETSVSAAAERAEDEAPGEGADAVIWEQVVRRADEDSVLSNTFVWFLSLAAVLAAIAIVLDSAILVVGAMVVGPEFGPLAGIAVGLVHRRFSIVRQGLVTLVVGFAIAITVTTVLGLVASWAGWIDASVLTTDRPLTGFIWHPDRWSFVVAFIAGIAGILSLTSAKSGALVGVFISVTTVPAAGNLGLALALGDGAEVGGAAAQLGINLAAIVLAGILTLIALKASTGRLPRLSAGRTPAA</sequence>
<gene>
    <name evidence="2" type="ORF">SAMN04488561_4588</name>
</gene>
<keyword evidence="1" id="KW-0472">Membrane</keyword>
<name>A0A1H5PMR5_9ACTN</name>
<dbReference type="STRING" id="561176.SAMN04488561_4588"/>
<organism evidence="2 3">
    <name type="scientific">Jiangella alba</name>
    <dbReference type="NCBI Taxonomy" id="561176"/>
    <lineage>
        <taxon>Bacteria</taxon>
        <taxon>Bacillati</taxon>
        <taxon>Actinomycetota</taxon>
        <taxon>Actinomycetes</taxon>
        <taxon>Jiangellales</taxon>
        <taxon>Jiangellaceae</taxon>
        <taxon>Jiangella</taxon>
    </lineage>
</organism>
<feature type="transmembrane region" description="Helical" evidence="1">
    <location>
        <begin position="244"/>
        <end position="268"/>
    </location>
</feature>
<dbReference type="Proteomes" id="UP000181980">
    <property type="component" value="Unassembled WGS sequence"/>
</dbReference>
<protein>
    <submittedName>
        <fullName evidence="2">Uncharacterized hydrophobic domain-containing protein</fullName>
    </submittedName>
</protein>
<keyword evidence="1" id="KW-0812">Transmembrane</keyword>
<keyword evidence="3" id="KW-1185">Reference proteome</keyword>
<reference evidence="3" key="1">
    <citation type="submission" date="2016-10" db="EMBL/GenBank/DDBJ databases">
        <authorList>
            <person name="Varghese N."/>
            <person name="Submissions S."/>
        </authorList>
    </citation>
    <scope>NUCLEOTIDE SEQUENCE [LARGE SCALE GENOMIC DNA]</scope>
    <source>
        <strain evidence="3">DSM 45237</strain>
    </source>
</reference>
<evidence type="ECO:0000313" key="3">
    <source>
        <dbReference type="Proteomes" id="UP000181980"/>
    </source>
</evidence>
<dbReference type="RefSeq" id="WP_069109486.1">
    <property type="nucleotide sequence ID" value="NZ_FNUC01000004.1"/>
</dbReference>
<keyword evidence="1" id="KW-1133">Transmembrane helix</keyword>
<feature type="transmembrane region" description="Helical" evidence="1">
    <location>
        <begin position="280"/>
        <end position="298"/>
    </location>
</feature>
<dbReference type="EMBL" id="FNUC01000004">
    <property type="protein sequence ID" value="SEF14247.1"/>
    <property type="molecule type" value="Genomic_DNA"/>
</dbReference>
<feature type="transmembrane region" description="Helical" evidence="1">
    <location>
        <begin position="113"/>
        <end position="133"/>
    </location>
</feature>